<dbReference type="InterPro" id="IPR029062">
    <property type="entry name" value="Class_I_gatase-like"/>
</dbReference>
<dbReference type="PANTHER" id="PTHR40469:SF2">
    <property type="entry name" value="GALACTOSE-BINDING DOMAIN-LIKE SUPERFAMILY PROTEIN"/>
    <property type="match status" value="1"/>
</dbReference>
<dbReference type="Gene3D" id="3.40.50.880">
    <property type="match status" value="1"/>
</dbReference>
<dbReference type="Pfam" id="PF06283">
    <property type="entry name" value="ThuA"/>
    <property type="match status" value="1"/>
</dbReference>
<accession>E3T717</accession>
<dbReference type="InterPro" id="IPR029010">
    <property type="entry name" value="ThuA-like"/>
</dbReference>
<feature type="domain" description="ThuA-like" evidence="2">
    <location>
        <begin position="103"/>
        <end position="240"/>
    </location>
</feature>
<dbReference type="EMBL" id="GU260712">
    <property type="protein sequence ID" value="ADC36111.1"/>
    <property type="molecule type" value="Genomic_DNA"/>
</dbReference>
<protein>
    <recommendedName>
        <fullName evidence="2">ThuA-like domain-containing protein</fullName>
    </recommendedName>
</protein>
<sequence>MAAAPEGGARSTQAGAPSAPPPIRALYVTGGGFHEFVKQESILPPGIASRAKVNWTIDHTAGTSTEVLIERHKDTAWTKDFDVVLYNMSFSFVVDVPWIERLAHAHRDSGVGAVILHGAVHSYRRSETRAWGELMGAFSLRHDSQRPLTVQVVAPNHPITKGLPNPWVTTKEELYELVQTWPSMTPLAEAHSVESNKSYPLVWTNTHGKAKVFVTSLGHNTEIIENPVYLDLVTRGLLWTVGKLQDDGTPRPGYAAR</sequence>
<dbReference type="SUPFAM" id="SSF52317">
    <property type="entry name" value="Class I glutamine amidotransferase-like"/>
    <property type="match status" value="1"/>
</dbReference>
<organism evidence="3">
    <name type="scientific">uncultured bacterium 126</name>
    <dbReference type="NCBI Taxonomy" id="698379"/>
    <lineage>
        <taxon>Bacteria</taxon>
        <taxon>environmental samples</taxon>
    </lineage>
</organism>
<dbReference type="AlphaFoldDB" id="E3T717"/>
<reference evidence="3" key="1">
    <citation type="submission" date="2009-12" db="EMBL/GenBank/DDBJ databases">
        <authorList>
            <person name="Kielak A."/>
            <person name="van Veen J.A."/>
            <person name="Kowalchuk G.A."/>
        </authorList>
    </citation>
    <scope>NUCLEOTIDE SEQUENCE</scope>
</reference>
<evidence type="ECO:0000259" key="2">
    <source>
        <dbReference type="Pfam" id="PF06283"/>
    </source>
</evidence>
<dbReference type="PANTHER" id="PTHR40469">
    <property type="entry name" value="SECRETED GLYCOSYL HYDROLASE"/>
    <property type="match status" value="1"/>
</dbReference>
<reference evidence="3" key="2">
    <citation type="journal article" date="2010" name="Appl. Environ. Microbiol.">
        <title>Comparative analysis of acidobacterial genomic fragments from terrestrial and aquatic metagenomic libraries, with emphasis on acidobacteria subdivision 6.</title>
        <authorList>
            <person name="Kielak A.M."/>
            <person name="van Veen J.A."/>
            <person name="Kowalchuk G.A."/>
        </authorList>
    </citation>
    <scope>NUCLEOTIDE SEQUENCE</scope>
</reference>
<proteinExistence type="predicted"/>
<evidence type="ECO:0000256" key="1">
    <source>
        <dbReference type="SAM" id="MobiDB-lite"/>
    </source>
</evidence>
<evidence type="ECO:0000313" key="3">
    <source>
        <dbReference type="EMBL" id="ADC36111.1"/>
    </source>
</evidence>
<name>E3T717_9BACT</name>
<feature type="region of interest" description="Disordered" evidence="1">
    <location>
        <begin position="1"/>
        <end position="21"/>
    </location>
</feature>